<gene>
    <name evidence="6" type="ORF">JBS370_LOCUS42145</name>
</gene>
<comment type="subcellular location">
    <subcellularLocation>
        <location evidence="1">Membrane</location>
        <topology evidence="1">Single-pass type I membrane protein</topology>
    </subcellularLocation>
</comment>
<evidence type="ECO:0000259" key="5">
    <source>
        <dbReference type="Pfam" id="PF20805"/>
    </source>
</evidence>
<keyword evidence="4" id="KW-0325">Glycoprotein</keyword>
<dbReference type="GO" id="GO:0016020">
    <property type="term" value="C:membrane"/>
    <property type="evidence" value="ECO:0007669"/>
    <property type="project" value="UniProtKB-SubCell"/>
</dbReference>
<evidence type="ECO:0000256" key="1">
    <source>
        <dbReference type="ARBA" id="ARBA00004479"/>
    </source>
</evidence>
<dbReference type="SUPFAM" id="SSF69179">
    <property type="entry name" value="Integrin domains"/>
    <property type="match status" value="1"/>
</dbReference>
<reference evidence="6" key="1">
    <citation type="submission" date="2021-02" db="EMBL/GenBank/DDBJ databases">
        <authorList>
            <person name="Nowell W R."/>
        </authorList>
    </citation>
    <scope>NUCLEOTIDE SEQUENCE</scope>
</reference>
<accession>A0A820LIW3</accession>
<keyword evidence="2" id="KW-0401">Integrin</keyword>
<feature type="domain" description="Integrin alpha second immunoglobulin-like" evidence="5">
    <location>
        <begin position="9"/>
        <end position="95"/>
    </location>
</feature>
<dbReference type="Proteomes" id="UP000663836">
    <property type="component" value="Unassembled WGS sequence"/>
</dbReference>
<proteinExistence type="predicted"/>
<dbReference type="EMBL" id="CAJOBD010053152">
    <property type="protein sequence ID" value="CAF4357997.1"/>
    <property type="molecule type" value="Genomic_DNA"/>
</dbReference>
<dbReference type="Pfam" id="PF20805">
    <property type="entry name" value="Integrin_A_Ig_2"/>
    <property type="match status" value="1"/>
</dbReference>
<dbReference type="InterPro" id="IPR048285">
    <property type="entry name" value="Integrin_alpha_Ig-like_2"/>
</dbReference>
<protein>
    <recommendedName>
        <fullName evidence="5">Integrin alpha second immunoglobulin-like domain-containing protein</fullName>
    </recommendedName>
</protein>
<evidence type="ECO:0000313" key="7">
    <source>
        <dbReference type="Proteomes" id="UP000663836"/>
    </source>
</evidence>
<dbReference type="AlphaFoldDB" id="A0A820LIW3"/>
<dbReference type="GO" id="GO:0007229">
    <property type="term" value="P:integrin-mediated signaling pathway"/>
    <property type="evidence" value="ECO:0007669"/>
    <property type="project" value="UniProtKB-KW"/>
</dbReference>
<evidence type="ECO:0000313" key="6">
    <source>
        <dbReference type="EMBL" id="CAF4357997.1"/>
    </source>
</evidence>
<sequence length="107" mass="11986">YRWPDDYKVGLTKKILLDINVINTGENAYDTRCFIRLPTGGEYVSSNSSSIMNLYCNLMKQSDRIIVCQLGNPLLANGNISLQIHTAVKNYSAIESDPLVFAINVTR</sequence>
<dbReference type="Gene3D" id="2.60.40.1510">
    <property type="entry name" value="ntegrin, alpha v. Chain A, domain 3"/>
    <property type="match status" value="1"/>
</dbReference>
<evidence type="ECO:0000256" key="4">
    <source>
        <dbReference type="ARBA" id="ARBA00023180"/>
    </source>
</evidence>
<comment type="caution">
    <text evidence="6">The sequence shown here is derived from an EMBL/GenBank/DDBJ whole genome shotgun (WGS) entry which is preliminary data.</text>
</comment>
<evidence type="ECO:0000256" key="2">
    <source>
        <dbReference type="ARBA" id="ARBA00023037"/>
    </source>
</evidence>
<feature type="non-terminal residue" evidence="6">
    <location>
        <position position="1"/>
    </location>
</feature>
<keyword evidence="3" id="KW-0472">Membrane</keyword>
<evidence type="ECO:0000256" key="3">
    <source>
        <dbReference type="ARBA" id="ARBA00023136"/>
    </source>
</evidence>
<name>A0A820LIW3_9BILA</name>
<organism evidence="6 7">
    <name type="scientific">Rotaria sordida</name>
    <dbReference type="NCBI Taxonomy" id="392033"/>
    <lineage>
        <taxon>Eukaryota</taxon>
        <taxon>Metazoa</taxon>
        <taxon>Spiralia</taxon>
        <taxon>Gnathifera</taxon>
        <taxon>Rotifera</taxon>
        <taxon>Eurotatoria</taxon>
        <taxon>Bdelloidea</taxon>
        <taxon>Philodinida</taxon>
        <taxon>Philodinidae</taxon>
        <taxon>Rotaria</taxon>
    </lineage>
</organism>
<dbReference type="InterPro" id="IPR032695">
    <property type="entry name" value="Integrin_dom_sf"/>
</dbReference>